<dbReference type="Proteomes" id="UP001164539">
    <property type="component" value="Chromosome 3"/>
</dbReference>
<reference evidence="1 2" key="1">
    <citation type="journal article" date="2023" name="Science">
        <title>Complex scaffold remodeling in plant triterpene biosynthesis.</title>
        <authorList>
            <person name="De La Pena R."/>
            <person name="Hodgson H."/>
            <person name="Liu J.C."/>
            <person name="Stephenson M.J."/>
            <person name="Martin A.C."/>
            <person name="Owen C."/>
            <person name="Harkess A."/>
            <person name="Leebens-Mack J."/>
            <person name="Jimenez L.E."/>
            <person name="Osbourn A."/>
            <person name="Sattely E.S."/>
        </authorList>
    </citation>
    <scope>NUCLEOTIDE SEQUENCE [LARGE SCALE GENOMIC DNA]</scope>
    <source>
        <strain evidence="2">cv. JPN11</strain>
        <tissue evidence="1">Leaf</tissue>
    </source>
</reference>
<gene>
    <name evidence="1" type="ORF">OWV82_006349</name>
</gene>
<keyword evidence="2" id="KW-1185">Reference proteome</keyword>
<dbReference type="EMBL" id="CM051396">
    <property type="protein sequence ID" value="KAJ4722919.1"/>
    <property type="molecule type" value="Genomic_DNA"/>
</dbReference>
<keyword evidence="1" id="KW-0808">Transferase</keyword>
<name>A0ACC1YHR6_MELAZ</name>
<keyword evidence="1" id="KW-0418">Kinase</keyword>
<protein>
    <submittedName>
        <fullName evidence="1">Kinase family protein</fullName>
    </submittedName>
</protein>
<comment type="caution">
    <text evidence="1">The sequence shown here is derived from an EMBL/GenBank/DDBJ whole genome shotgun (WGS) entry which is preliminary data.</text>
</comment>
<proteinExistence type="predicted"/>
<organism evidence="1 2">
    <name type="scientific">Melia azedarach</name>
    <name type="common">Chinaberry tree</name>
    <dbReference type="NCBI Taxonomy" id="155640"/>
    <lineage>
        <taxon>Eukaryota</taxon>
        <taxon>Viridiplantae</taxon>
        <taxon>Streptophyta</taxon>
        <taxon>Embryophyta</taxon>
        <taxon>Tracheophyta</taxon>
        <taxon>Spermatophyta</taxon>
        <taxon>Magnoliopsida</taxon>
        <taxon>eudicotyledons</taxon>
        <taxon>Gunneridae</taxon>
        <taxon>Pentapetalae</taxon>
        <taxon>rosids</taxon>
        <taxon>malvids</taxon>
        <taxon>Sapindales</taxon>
        <taxon>Meliaceae</taxon>
        <taxon>Melia</taxon>
    </lineage>
</organism>
<sequence length="1145" mass="128053">MTRETPGTSGLHLCRDSPRANAVSRNRVASERNGNNVCLQTGEEFSSEFLRDRVNLRRIAVINDGNHHHPIQMGVNLIQNHQLMCEDHSRIVGLRRKDVECNADVSDFACAAGYVAEVENKIYPDNISRYQWQYDAIGQNSGKFSDESNSDQLTAEPLASPIYVVDSPQSFHPYGPGFAEGPFIGKMKLLCSFGGRILPRPSDGKLRYVGGETRIISIRKNHTWEELMRKTSAICNHPNTIKYQLPGEDLDALISVCSDEDLHHMIEEYHELEKVGGSQRLRIFLVSSVEPESPCSLDGRSIQQADADNQYVSAVNGILDGSPRRSSSGQSLASQSTQLGRDSPTSAHTCENKDYSPNSPNFGGMFLNRGTQFLPAIHVPGKTVNPSPPISPLPSHHRDPVNSNVQYFIDQPCDASGSASPSVMDKFPCDQSYFVNSPSHYDNLAPSPLPMMNYHQHNQCLVETEQTNKCHEMHFHNHKPSKDFVLHLPYDQGEMNSIIPILKEKVHSDLRLQEHDDNSTHCLVQEIISPIQRNIGREKSPLLALSNSSLELAMQLEEVIDEKHQGTTTYEIQPSLKTRESSKNNFVHCQKLKWTDGNPACYDPDRKYIAETNKVTLIDNTTGNKMQCQPSSQRPLRDSPDSGSSLFSLHLATSEGPLREHLHDYQLDTTLSEYHVKSPNVSKDGKYTMTETSQPDSQGSPALLSVSSGEVGSQEYIKPTTKLKVTAASSKGGTINDGDTKNYPRLIIRRQSDDDRNPGIAVYLHSDLSKNDHKDRLLKSTFIVEDVTHNTPKGIPSSSAVIPHVQDDASDEYPSRETEDSVYQESDYEDVKVDGIDVDESISDTTIAEMEADIYGLQIIKDSDLEEVHELGSGTFGTVYHGKWRGTDVAIKRIKKSCFSGRSSEQERLTKDFWREAKILSNLHHPNVVAFYGVVPNGPSETMATVTEYMVNGSLRHVLAKKDRSLDRRKKLMITMDAAFGMEYLHLKNIVHFDLKCDNLLVNLRDPQRPICKVGDFGLSRIKRNTLVSGGVRGTLPWMAPELLNGSSSRVSEKVDVFSFGIAMWEILTGEEPYANMHCGAIIGGIVSNTLRPPIPERCDPEWRTLMEECWSFNPASRPSFTEITNRLRVMSTAIQTKRRNHAIR</sequence>
<accession>A0ACC1YHR6</accession>
<evidence type="ECO:0000313" key="2">
    <source>
        <dbReference type="Proteomes" id="UP001164539"/>
    </source>
</evidence>
<evidence type="ECO:0000313" key="1">
    <source>
        <dbReference type="EMBL" id="KAJ4722919.1"/>
    </source>
</evidence>